<evidence type="ECO:0000259" key="1">
    <source>
        <dbReference type="Pfam" id="PF01850"/>
    </source>
</evidence>
<protein>
    <submittedName>
        <fullName evidence="2">Type II toxin-antitoxin system VapC family toxin</fullName>
    </submittedName>
</protein>
<evidence type="ECO:0000313" key="2">
    <source>
        <dbReference type="EMBL" id="NLD25120.1"/>
    </source>
</evidence>
<dbReference type="InterPro" id="IPR029060">
    <property type="entry name" value="PIN-like_dom_sf"/>
</dbReference>
<feature type="domain" description="PIN" evidence="1">
    <location>
        <begin position="4"/>
        <end position="121"/>
    </location>
</feature>
<organism evidence="2 3">
    <name type="scientific">Candidatus Dojkabacteria bacterium</name>
    <dbReference type="NCBI Taxonomy" id="2099670"/>
    <lineage>
        <taxon>Bacteria</taxon>
        <taxon>Candidatus Dojkabacteria</taxon>
    </lineage>
</organism>
<proteinExistence type="predicted"/>
<accession>A0A847D110</accession>
<dbReference type="CDD" id="cd09854">
    <property type="entry name" value="PIN_VapC-like"/>
    <property type="match status" value="1"/>
</dbReference>
<dbReference type="EMBL" id="JAAZBX010000002">
    <property type="protein sequence ID" value="NLD25120.1"/>
    <property type="molecule type" value="Genomic_DNA"/>
</dbReference>
<sequence length="139" mass="16119">MKKVFLDTNILIDLVDNRDLKITGIDRIFDQSPYPRIYISALSIPLTFYVCKIKNGNLKFNRLKKLLESIDILPLTEDTIFKAIGNSKTPDFEDTLQYLTAVENNCNYILTRDMIDFSKIEKVIPSKTKVIYHISQINQ</sequence>
<gene>
    <name evidence="2" type="ORF">GX656_00560</name>
</gene>
<dbReference type="AlphaFoldDB" id="A0A847D110"/>
<dbReference type="SUPFAM" id="SSF88723">
    <property type="entry name" value="PIN domain-like"/>
    <property type="match status" value="1"/>
</dbReference>
<dbReference type="InterPro" id="IPR002716">
    <property type="entry name" value="PIN_dom"/>
</dbReference>
<reference evidence="2 3" key="1">
    <citation type="journal article" date="2020" name="Biotechnol. Biofuels">
        <title>New insights from the biogas microbiome by comprehensive genome-resolved metagenomics of nearly 1600 species originating from multiple anaerobic digesters.</title>
        <authorList>
            <person name="Campanaro S."/>
            <person name="Treu L."/>
            <person name="Rodriguez-R L.M."/>
            <person name="Kovalovszki A."/>
            <person name="Ziels R.M."/>
            <person name="Maus I."/>
            <person name="Zhu X."/>
            <person name="Kougias P.G."/>
            <person name="Basile A."/>
            <person name="Luo G."/>
            <person name="Schluter A."/>
            <person name="Konstantinidis K.T."/>
            <person name="Angelidaki I."/>
        </authorList>
    </citation>
    <scope>NUCLEOTIDE SEQUENCE [LARGE SCALE GENOMIC DNA]</scope>
    <source>
        <strain evidence="2">AS06rmzACSIP_65</strain>
    </source>
</reference>
<evidence type="ECO:0000313" key="3">
    <source>
        <dbReference type="Proteomes" id="UP000545876"/>
    </source>
</evidence>
<name>A0A847D110_9BACT</name>
<dbReference type="Gene3D" id="3.40.50.1010">
    <property type="entry name" value="5'-nuclease"/>
    <property type="match status" value="1"/>
</dbReference>
<comment type="caution">
    <text evidence="2">The sequence shown here is derived from an EMBL/GenBank/DDBJ whole genome shotgun (WGS) entry which is preliminary data.</text>
</comment>
<dbReference type="Pfam" id="PF01850">
    <property type="entry name" value="PIN"/>
    <property type="match status" value="1"/>
</dbReference>
<dbReference type="Proteomes" id="UP000545876">
    <property type="component" value="Unassembled WGS sequence"/>
</dbReference>